<dbReference type="Proteomes" id="UP000034213">
    <property type="component" value="Unassembled WGS sequence"/>
</dbReference>
<dbReference type="PANTHER" id="PTHR43715:SF1">
    <property type="entry name" value="GDP-MANNOSE 4,6 DEHYDRATASE"/>
    <property type="match status" value="1"/>
</dbReference>
<dbReference type="EC" id="4.2.1.47" evidence="4"/>
<dbReference type="PATRIC" id="fig|1618369.3.peg.200"/>
<dbReference type="Gene3D" id="3.90.25.10">
    <property type="entry name" value="UDP-galactose 4-epimerase, domain 1"/>
    <property type="match status" value="1"/>
</dbReference>
<evidence type="ECO:0000313" key="8">
    <source>
        <dbReference type="EMBL" id="KKS80277.1"/>
    </source>
</evidence>
<evidence type="ECO:0000259" key="7">
    <source>
        <dbReference type="Pfam" id="PF16363"/>
    </source>
</evidence>
<dbReference type="GO" id="GO:0042351">
    <property type="term" value="P:'de novo' GDP-L-fucose biosynthetic process"/>
    <property type="evidence" value="ECO:0007669"/>
    <property type="project" value="TreeGrafter"/>
</dbReference>
<dbReference type="InterPro" id="IPR016040">
    <property type="entry name" value="NAD(P)-bd_dom"/>
</dbReference>
<evidence type="ECO:0000256" key="3">
    <source>
        <dbReference type="ARBA" id="ARBA00009263"/>
    </source>
</evidence>
<accession>A0A0G1C3Y6</accession>
<reference evidence="8 9" key="1">
    <citation type="journal article" date="2015" name="Nature">
        <title>rRNA introns, odd ribosomes, and small enigmatic genomes across a large radiation of phyla.</title>
        <authorList>
            <person name="Brown C.T."/>
            <person name="Hug L.A."/>
            <person name="Thomas B.C."/>
            <person name="Sharon I."/>
            <person name="Castelle C.J."/>
            <person name="Singh A."/>
            <person name="Wilkins M.J."/>
            <person name="Williams K.H."/>
            <person name="Banfield J.F."/>
        </authorList>
    </citation>
    <scope>NUCLEOTIDE SEQUENCE [LARGE SCALE GENOMIC DNA]</scope>
</reference>
<dbReference type="STRING" id="1618369.UV54_C0011G0009"/>
<comment type="catalytic activity">
    <reaction evidence="1">
        <text>GDP-alpha-D-mannose = GDP-4-dehydro-alpha-D-rhamnose + H2O</text>
        <dbReference type="Rhea" id="RHEA:23820"/>
        <dbReference type="ChEBI" id="CHEBI:15377"/>
        <dbReference type="ChEBI" id="CHEBI:57527"/>
        <dbReference type="ChEBI" id="CHEBI:57964"/>
        <dbReference type="EC" id="4.2.1.47"/>
    </reaction>
</comment>
<dbReference type="FunFam" id="3.40.50.720:FF:000924">
    <property type="entry name" value="GDP-mannose 4,6 dehydratase"/>
    <property type="match status" value="1"/>
</dbReference>
<evidence type="ECO:0000313" key="9">
    <source>
        <dbReference type="Proteomes" id="UP000034213"/>
    </source>
</evidence>
<dbReference type="GO" id="GO:0008446">
    <property type="term" value="F:GDP-mannose 4,6-dehydratase activity"/>
    <property type="evidence" value="ECO:0007669"/>
    <property type="project" value="UniProtKB-EC"/>
</dbReference>
<dbReference type="InterPro" id="IPR036291">
    <property type="entry name" value="NAD(P)-bd_dom_sf"/>
</dbReference>
<dbReference type="Gene3D" id="3.40.50.720">
    <property type="entry name" value="NAD(P)-binding Rossmann-like Domain"/>
    <property type="match status" value="1"/>
</dbReference>
<comment type="caution">
    <text evidence="8">The sequence shown here is derived from an EMBL/GenBank/DDBJ whole genome shotgun (WGS) entry which is preliminary data.</text>
</comment>
<comment type="cofactor">
    <cofactor evidence="2">
        <name>NADP(+)</name>
        <dbReference type="ChEBI" id="CHEBI:58349"/>
    </cofactor>
</comment>
<gene>
    <name evidence="8" type="ORF">UV54_C0011G0009</name>
</gene>
<organism evidence="8 9">
    <name type="scientific">Candidatus Beckwithbacteria bacterium GW2011_GWA2_43_10</name>
    <dbReference type="NCBI Taxonomy" id="1618369"/>
    <lineage>
        <taxon>Bacteria</taxon>
        <taxon>Candidatus Beckwithiibacteriota</taxon>
    </lineage>
</organism>
<evidence type="ECO:0000256" key="1">
    <source>
        <dbReference type="ARBA" id="ARBA00000188"/>
    </source>
</evidence>
<dbReference type="AlphaFoldDB" id="A0A0G1C3Y6"/>
<feature type="domain" description="NAD(P)-binding" evidence="7">
    <location>
        <begin position="6"/>
        <end position="313"/>
    </location>
</feature>
<evidence type="ECO:0000256" key="5">
    <source>
        <dbReference type="ARBA" id="ARBA00023239"/>
    </source>
</evidence>
<dbReference type="Pfam" id="PF16363">
    <property type="entry name" value="GDP_Man_Dehyd"/>
    <property type="match status" value="1"/>
</dbReference>
<comment type="similarity">
    <text evidence="3">Belongs to the NAD(P)-dependent epimerase/dehydratase family. GDP-mannose 4,6-dehydratase subfamily.</text>
</comment>
<evidence type="ECO:0000256" key="4">
    <source>
        <dbReference type="ARBA" id="ARBA00011989"/>
    </source>
</evidence>
<dbReference type="SUPFAM" id="SSF51735">
    <property type="entry name" value="NAD(P)-binding Rossmann-fold domains"/>
    <property type="match status" value="1"/>
</dbReference>
<sequence length="322" mass="36326">MKPTAFITGITGQDGSYLAEFLLEKNYSVVGLVSQKFNIGNQNIDHFKDKLILEVGDLLNKISLEKIIRQYQPAEIYNLAGITFVPIAWDKPTLALDVNLLGTARLLEAIRNFSPQTKFYQATSAKIFGLPKESPQTETTPLNPIDPYSISKAASHYLVKAFRTHFRLFAVSGILYNHESERRGEEFVTRKITQTAAKIKLGLSDELILGSLEAKQDWGYAPDYVEAMWLMLQQAKPDDYIIASGRLHSVRDVCEIAFSYLNLDYKKFAVTDKKFVRKTEAAGWPDPVGNPAKASQVLGWQPKVDFKTMIIKMVENDLQLLK</sequence>
<dbReference type="CDD" id="cd05260">
    <property type="entry name" value="GDP_MD_SDR_e"/>
    <property type="match status" value="1"/>
</dbReference>
<evidence type="ECO:0000256" key="6">
    <source>
        <dbReference type="ARBA" id="ARBA00059383"/>
    </source>
</evidence>
<proteinExistence type="inferred from homology"/>
<comment type="function">
    <text evidence="6">Catalyzes the conversion of GDP-D-mannose to GDP-4-dehydro-6-deoxy-D-mannose.</text>
</comment>
<keyword evidence="5" id="KW-0456">Lyase</keyword>
<dbReference type="InterPro" id="IPR006368">
    <property type="entry name" value="GDP_Man_deHydtase"/>
</dbReference>
<evidence type="ECO:0000256" key="2">
    <source>
        <dbReference type="ARBA" id="ARBA00001937"/>
    </source>
</evidence>
<dbReference type="EMBL" id="LCEW01000011">
    <property type="protein sequence ID" value="KKS80277.1"/>
    <property type="molecule type" value="Genomic_DNA"/>
</dbReference>
<name>A0A0G1C3Y6_9BACT</name>
<dbReference type="PANTHER" id="PTHR43715">
    <property type="entry name" value="GDP-MANNOSE 4,6-DEHYDRATASE"/>
    <property type="match status" value="1"/>
</dbReference>
<protein>
    <recommendedName>
        <fullName evidence="4">GDP-mannose 4,6-dehydratase</fullName>
        <ecNumber evidence="4">4.2.1.47</ecNumber>
    </recommendedName>
</protein>